<evidence type="ECO:0000313" key="4">
    <source>
        <dbReference type="Proteomes" id="UP001596380"/>
    </source>
</evidence>
<dbReference type="InterPro" id="IPR003594">
    <property type="entry name" value="HATPase_dom"/>
</dbReference>
<dbReference type="Gene3D" id="3.30.565.10">
    <property type="entry name" value="Histidine kinase-like ATPase, C-terminal domain"/>
    <property type="match status" value="1"/>
</dbReference>
<dbReference type="EMBL" id="JBHSXS010000057">
    <property type="protein sequence ID" value="MFC6886679.1"/>
    <property type="molecule type" value="Genomic_DNA"/>
</dbReference>
<dbReference type="Pfam" id="PF13581">
    <property type="entry name" value="HATPase_c_2"/>
    <property type="match status" value="1"/>
</dbReference>
<dbReference type="SUPFAM" id="SSF55874">
    <property type="entry name" value="ATPase domain of HSP90 chaperone/DNA topoisomerase II/histidine kinase"/>
    <property type="match status" value="1"/>
</dbReference>
<dbReference type="PANTHER" id="PTHR35526:SF3">
    <property type="entry name" value="ANTI-SIGMA-F FACTOR RSBW"/>
    <property type="match status" value="1"/>
</dbReference>
<reference evidence="4" key="1">
    <citation type="journal article" date="2019" name="Int. J. Syst. Evol. Microbiol.">
        <title>The Global Catalogue of Microorganisms (GCM) 10K type strain sequencing project: providing services to taxonomists for standard genome sequencing and annotation.</title>
        <authorList>
            <consortium name="The Broad Institute Genomics Platform"/>
            <consortium name="The Broad Institute Genome Sequencing Center for Infectious Disease"/>
            <person name="Wu L."/>
            <person name="Ma J."/>
        </authorList>
    </citation>
    <scope>NUCLEOTIDE SEQUENCE [LARGE SCALE GENOMIC DNA]</scope>
    <source>
        <strain evidence="4">JCM 3369</strain>
    </source>
</reference>
<dbReference type="Proteomes" id="UP001596380">
    <property type="component" value="Unassembled WGS sequence"/>
</dbReference>
<organism evidence="3 4">
    <name type="scientific">Actinomadura yumaensis</name>
    <dbReference type="NCBI Taxonomy" id="111807"/>
    <lineage>
        <taxon>Bacteria</taxon>
        <taxon>Bacillati</taxon>
        <taxon>Actinomycetota</taxon>
        <taxon>Actinomycetes</taxon>
        <taxon>Streptosporangiales</taxon>
        <taxon>Thermomonosporaceae</taxon>
        <taxon>Actinomadura</taxon>
    </lineage>
</organism>
<protein>
    <submittedName>
        <fullName evidence="3">ATP-binding protein</fullName>
    </submittedName>
</protein>
<gene>
    <name evidence="3" type="ORF">ACFQKB_43440</name>
</gene>
<dbReference type="InterPro" id="IPR050267">
    <property type="entry name" value="Anti-sigma-factor_SerPK"/>
</dbReference>
<keyword evidence="1" id="KW-0418">Kinase</keyword>
<accession>A0ABW2CXX6</accession>
<dbReference type="RefSeq" id="WP_378064124.1">
    <property type="nucleotide sequence ID" value="NZ_JBHSXS010000057.1"/>
</dbReference>
<dbReference type="CDD" id="cd16936">
    <property type="entry name" value="HATPase_RsbW-like"/>
    <property type="match status" value="1"/>
</dbReference>
<name>A0ABW2CXX6_9ACTN</name>
<feature type="domain" description="Histidine kinase/HSP90-like ATPase" evidence="2">
    <location>
        <begin position="16"/>
        <end position="121"/>
    </location>
</feature>
<keyword evidence="1" id="KW-0723">Serine/threonine-protein kinase</keyword>
<evidence type="ECO:0000256" key="1">
    <source>
        <dbReference type="ARBA" id="ARBA00022527"/>
    </source>
</evidence>
<proteinExistence type="predicted"/>
<dbReference type="PANTHER" id="PTHR35526">
    <property type="entry name" value="ANTI-SIGMA-F FACTOR RSBW-RELATED"/>
    <property type="match status" value="1"/>
</dbReference>
<keyword evidence="3" id="KW-0547">Nucleotide-binding</keyword>
<dbReference type="GO" id="GO:0005524">
    <property type="term" value="F:ATP binding"/>
    <property type="evidence" value="ECO:0007669"/>
    <property type="project" value="UniProtKB-KW"/>
</dbReference>
<dbReference type="InterPro" id="IPR036890">
    <property type="entry name" value="HATPase_C_sf"/>
</dbReference>
<keyword evidence="1" id="KW-0808">Transferase</keyword>
<keyword evidence="4" id="KW-1185">Reference proteome</keyword>
<evidence type="ECO:0000259" key="2">
    <source>
        <dbReference type="Pfam" id="PF13581"/>
    </source>
</evidence>
<keyword evidence="3" id="KW-0067">ATP-binding</keyword>
<sequence>MIASLTLPGVERSAAHVRAFTRDAVGEGHPALDDVQTCVNEAFVNGVEHTASGRGGTVTVRFVAAGDLVAEVTDDGAGGQRPVLRDDPFGEDGRGMRIIDALADAWGVRADGERTTVWMRFAGPLPVRGGA</sequence>
<evidence type="ECO:0000313" key="3">
    <source>
        <dbReference type="EMBL" id="MFC6886679.1"/>
    </source>
</evidence>
<comment type="caution">
    <text evidence="3">The sequence shown here is derived from an EMBL/GenBank/DDBJ whole genome shotgun (WGS) entry which is preliminary data.</text>
</comment>